<protein>
    <submittedName>
        <fullName evidence="1">Uncharacterized protein</fullName>
    </submittedName>
</protein>
<evidence type="ECO:0000313" key="1">
    <source>
        <dbReference type="EMBL" id="HDQ99225.1"/>
    </source>
</evidence>
<organism evidence="1">
    <name type="scientific">candidate division WOR-3 bacterium</name>
    <dbReference type="NCBI Taxonomy" id="2052148"/>
    <lineage>
        <taxon>Bacteria</taxon>
        <taxon>Bacteria division WOR-3</taxon>
    </lineage>
</organism>
<dbReference type="Proteomes" id="UP000885672">
    <property type="component" value="Unassembled WGS sequence"/>
</dbReference>
<reference evidence="1" key="1">
    <citation type="journal article" date="2020" name="mSystems">
        <title>Genome- and Community-Level Interaction Insights into Carbon Utilization and Element Cycling Functions of Hydrothermarchaeota in Hydrothermal Sediment.</title>
        <authorList>
            <person name="Zhou Z."/>
            <person name="Liu Y."/>
            <person name="Xu W."/>
            <person name="Pan J."/>
            <person name="Luo Z.H."/>
            <person name="Li M."/>
        </authorList>
    </citation>
    <scope>NUCLEOTIDE SEQUENCE [LARGE SCALE GENOMIC DNA]</scope>
    <source>
        <strain evidence="1">SpSt-1182</strain>
    </source>
</reference>
<dbReference type="EMBL" id="DSBX01000114">
    <property type="protein sequence ID" value="HDQ99225.1"/>
    <property type="molecule type" value="Genomic_DNA"/>
</dbReference>
<comment type="caution">
    <text evidence="1">The sequence shown here is derived from an EMBL/GenBank/DDBJ whole genome shotgun (WGS) entry which is preliminary data.</text>
</comment>
<sequence length="279" mass="32073">MRYVVAHEFNHASQFRYNAAKEVAERWWYENTATWMSNVCYPDDNLYVGFLYRYPTPLNRPDLPITNDFYVSNGDTSRNYVYAGAIWPMFLHEYYNIACPRRVWERIGQRGKDADTLIDIGYVLGMYYKSNLAEALRQYAVWRYFTGEERADTVHYFSESHLWPTSAVLRTHSEYPDTGDQGDRAPSGPGGANFIKFLRQGDEEALELSFDGQDGFNWRATMVGCRNPGQSVERKIDLDAGNQGSAKMGWDGNDHIVLVPVVTQWPPPADSLTYTYTAE</sequence>
<accession>A0A7V0T4W5</accession>
<name>A0A7V0T4W5_UNCW3</name>
<gene>
    <name evidence="1" type="ORF">ENN51_02920</name>
</gene>
<dbReference type="AlphaFoldDB" id="A0A7V0T4W5"/>
<proteinExistence type="predicted"/>